<dbReference type="AlphaFoldDB" id="A0AAD1XBP2"/>
<dbReference type="EMBL" id="CAMPGE010007044">
    <property type="protein sequence ID" value="CAI2365968.1"/>
    <property type="molecule type" value="Genomic_DNA"/>
</dbReference>
<evidence type="ECO:0000256" key="3">
    <source>
        <dbReference type="ARBA" id="ARBA00022777"/>
    </source>
</evidence>
<evidence type="ECO:0000256" key="2">
    <source>
        <dbReference type="ARBA" id="ARBA00022741"/>
    </source>
</evidence>
<dbReference type="GO" id="GO:0006672">
    <property type="term" value="P:ceramide metabolic process"/>
    <property type="evidence" value="ECO:0007669"/>
    <property type="project" value="TreeGrafter"/>
</dbReference>
<gene>
    <name evidence="6" type="ORF">ECRASSUSDP1_LOCUS7237</name>
</gene>
<protein>
    <recommendedName>
        <fullName evidence="5">DAGKc domain-containing protein</fullName>
    </recommendedName>
</protein>
<dbReference type="SUPFAM" id="SSF111331">
    <property type="entry name" value="NAD kinase/diacylglycerol kinase-like"/>
    <property type="match status" value="1"/>
</dbReference>
<dbReference type="GO" id="GO:0016020">
    <property type="term" value="C:membrane"/>
    <property type="evidence" value="ECO:0007669"/>
    <property type="project" value="GOC"/>
</dbReference>
<feature type="domain" description="DAGKc" evidence="5">
    <location>
        <begin position="133"/>
        <end position="271"/>
    </location>
</feature>
<keyword evidence="3" id="KW-0418">Kinase</keyword>
<keyword evidence="2" id="KW-0547">Nucleotide-binding</keyword>
<evidence type="ECO:0000259" key="5">
    <source>
        <dbReference type="PROSITE" id="PS50146"/>
    </source>
</evidence>
<dbReference type="PANTHER" id="PTHR12358">
    <property type="entry name" value="SPHINGOSINE KINASE"/>
    <property type="match status" value="1"/>
</dbReference>
<name>A0AAD1XBP2_EUPCR</name>
<accession>A0AAD1XBP2</accession>
<dbReference type="GO" id="GO:0005524">
    <property type="term" value="F:ATP binding"/>
    <property type="evidence" value="ECO:0007669"/>
    <property type="project" value="UniProtKB-KW"/>
</dbReference>
<keyword evidence="7" id="KW-1185">Reference proteome</keyword>
<dbReference type="PANTHER" id="PTHR12358:SF111">
    <property type="entry name" value="CERAMIDE KINASE, ISOFORM A"/>
    <property type="match status" value="1"/>
</dbReference>
<keyword evidence="4" id="KW-0067">ATP-binding</keyword>
<dbReference type="Proteomes" id="UP001295684">
    <property type="component" value="Unassembled WGS sequence"/>
</dbReference>
<dbReference type="GO" id="GO:0001729">
    <property type="term" value="F:ceramide kinase activity"/>
    <property type="evidence" value="ECO:0007669"/>
    <property type="project" value="TreeGrafter"/>
</dbReference>
<dbReference type="InterPro" id="IPR050187">
    <property type="entry name" value="Lipid_Phosphate_FormReg"/>
</dbReference>
<reference evidence="6" key="1">
    <citation type="submission" date="2023-07" db="EMBL/GenBank/DDBJ databases">
        <authorList>
            <consortium name="AG Swart"/>
            <person name="Singh M."/>
            <person name="Singh A."/>
            <person name="Seah K."/>
            <person name="Emmerich C."/>
        </authorList>
    </citation>
    <scope>NUCLEOTIDE SEQUENCE</scope>
    <source>
        <strain evidence="6">DP1</strain>
    </source>
</reference>
<evidence type="ECO:0000313" key="7">
    <source>
        <dbReference type="Proteomes" id="UP001295684"/>
    </source>
</evidence>
<dbReference type="InterPro" id="IPR045540">
    <property type="entry name" value="YegS/DAGK_C"/>
</dbReference>
<proteinExistence type="predicted"/>
<evidence type="ECO:0000313" key="6">
    <source>
        <dbReference type="EMBL" id="CAI2365968.1"/>
    </source>
</evidence>
<dbReference type="Gene3D" id="2.60.200.40">
    <property type="match status" value="1"/>
</dbReference>
<evidence type="ECO:0000256" key="4">
    <source>
        <dbReference type="ARBA" id="ARBA00022840"/>
    </source>
</evidence>
<dbReference type="Gene3D" id="3.40.50.10330">
    <property type="entry name" value="Probable inorganic polyphosphate/atp-NAD kinase, domain 1"/>
    <property type="match status" value="1"/>
</dbReference>
<dbReference type="InterPro" id="IPR001206">
    <property type="entry name" value="Diacylglycerol_kinase_cat_dom"/>
</dbReference>
<dbReference type="PROSITE" id="PS50146">
    <property type="entry name" value="DAGK"/>
    <property type="match status" value="1"/>
</dbReference>
<keyword evidence="1" id="KW-0808">Transferase</keyword>
<comment type="caution">
    <text evidence="6">The sequence shown here is derived from an EMBL/GenBank/DDBJ whole genome shotgun (WGS) entry which is preliminary data.</text>
</comment>
<dbReference type="Pfam" id="PF19279">
    <property type="entry name" value="YegS_C"/>
    <property type="match status" value="1"/>
</dbReference>
<sequence>MGNSAIEIQNDELLSYKLGSVWKDSPIDGKEVDLYFQPGKLFFTMERREISLSGSTKLSKKCETIISCDNVYGVSTFEDYLLNDVGATYRLSIMNFEEKSEKFETFNYYFRNEEEFKKAKLKCASYNCTHREGVERNICVLVNPISGKKVSREYYSDILKPVLQFNRIKHEMYETQSATYIDEFISELNLKEHSFNEFVVIGGDGVFSQLLNAIVKYPERKMIQFPIGLMPGGSTNSLCCALSGKNPYTACKNIANKSLLKGDVFNVKMNDSKQSIYSTALSYGLPSDLVRESENLRDFFGRYRYIATAIPKFISPKKFPVYKSEVYYKLEDYEDQGTEDSNTEKDQRTNSRVNVPKVSEYKTKSNCKNYKSESEWRKIDIDEFSFHVIITHENRSSVGKDVNAPFARIDDGFMYIFGVKKCTRIQALNFLSKASKGTQVGYEKFFYQKATELRFRNPSGSYFCSDGEPYRSNDYTVKVLPGFVNLMGEIVKE</sequence>
<dbReference type="Pfam" id="PF00781">
    <property type="entry name" value="DAGK_cat"/>
    <property type="match status" value="1"/>
</dbReference>
<evidence type="ECO:0000256" key="1">
    <source>
        <dbReference type="ARBA" id="ARBA00022679"/>
    </source>
</evidence>
<dbReference type="InterPro" id="IPR017438">
    <property type="entry name" value="ATP-NAD_kinase_N"/>
</dbReference>
<organism evidence="6 7">
    <name type="scientific">Euplotes crassus</name>
    <dbReference type="NCBI Taxonomy" id="5936"/>
    <lineage>
        <taxon>Eukaryota</taxon>
        <taxon>Sar</taxon>
        <taxon>Alveolata</taxon>
        <taxon>Ciliophora</taxon>
        <taxon>Intramacronucleata</taxon>
        <taxon>Spirotrichea</taxon>
        <taxon>Hypotrichia</taxon>
        <taxon>Euplotida</taxon>
        <taxon>Euplotidae</taxon>
        <taxon>Moneuplotes</taxon>
    </lineage>
</organism>
<dbReference type="InterPro" id="IPR016064">
    <property type="entry name" value="NAD/diacylglycerol_kinase_sf"/>
</dbReference>